<keyword evidence="5" id="KW-1185">Reference proteome</keyword>
<dbReference type="PROSITE" id="PS52050">
    <property type="entry name" value="WYL"/>
    <property type="match status" value="1"/>
</dbReference>
<dbReference type="InterPro" id="IPR001034">
    <property type="entry name" value="DeoR_HTH"/>
</dbReference>
<accession>A0ABP9R928</accession>
<dbReference type="Proteomes" id="UP001428817">
    <property type="component" value="Unassembled WGS sequence"/>
</dbReference>
<dbReference type="Pfam" id="PF08279">
    <property type="entry name" value="HTH_11"/>
    <property type="match status" value="1"/>
</dbReference>
<sequence>MELGRLEDMRASRLVSVLLLLQNRQRLTARQLAEELEVSVRTIYRDVESLIAAGVPVVGEPGHDGGYRLLGGYRTRLTGLTAAEAETLLLTGLPGVASELGVGPLLAATRLKLLAALPAELRERAGQLADCFHLDAPGWYRDREHVPRLAELAEAVWQRRPVRLRYLRWAQPHEIERTVRPLGLVVKAGTWYLVAQAERIRTYRVSRILELAVLDDTFDRPTGFDLAAYWTDYLDQFDRRRHRATAKLRVTPGALTHLPGASVLSTTPDGRHEVELPIESVEWAVPELLRLGGDVEVLAPDDLRAAMTKAATELASLYPVEGAQRE</sequence>
<dbReference type="InterPro" id="IPR028349">
    <property type="entry name" value="PafC-like"/>
</dbReference>
<dbReference type="PANTHER" id="PTHR34580">
    <property type="match status" value="1"/>
</dbReference>
<dbReference type="PANTHER" id="PTHR34580:SF1">
    <property type="entry name" value="PROTEIN PAFC"/>
    <property type="match status" value="1"/>
</dbReference>
<dbReference type="InterPro" id="IPR051534">
    <property type="entry name" value="CBASS_pafABC_assoc_protein"/>
</dbReference>
<dbReference type="InterPro" id="IPR036390">
    <property type="entry name" value="WH_DNA-bd_sf"/>
</dbReference>
<evidence type="ECO:0000256" key="1">
    <source>
        <dbReference type="ARBA" id="ARBA00023015"/>
    </source>
</evidence>
<dbReference type="Pfam" id="PF25583">
    <property type="entry name" value="WCX"/>
    <property type="match status" value="1"/>
</dbReference>
<dbReference type="InterPro" id="IPR036388">
    <property type="entry name" value="WH-like_DNA-bd_sf"/>
</dbReference>
<evidence type="ECO:0000313" key="4">
    <source>
        <dbReference type="EMBL" id="GAA5173343.1"/>
    </source>
</evidence>
<protein>
    <submittedName>
        <fullName evidence="4">YafY family protein</fullName>
    </submittedName>
</protein>
<evidence type="ECO:0000256" key="2">
    <source>
        <dbReference type="ARBA" id="ARBA00023163"/>
    </source>
</evidence>
<comment type="caution">
    <text evidence="4">The sequence shown here is derived from an EMBL/GenBank/DDBJ whole genome shotgun (WGS) entry which is preliminary data.</text>
</comment>
<feature type="domain" description="HTH deoR-type" evidence="3">
    <location>
        <begin position="10"/>
        <end position="75"/>
    </location>
</feature>
<dbReference type="InterPro" id="IPR013196">
    <property type="entry name" value="HTH_11"/>
</dbReference>
<dbReference type="SUPFAM" id="SSF46785">
    <property type="entry name" value="Winged helix' DNA-binding domain"/>
    <property type="match status" value="1"/>
</dbReference>
<dbReference type="PROSITE" id="PS51000">
    <property type="entry name" value="HTH_DEOR_2"/>
    <property type="match status" value="1"/>
</dbReference>
<name>A0ABP9R928_9PSEU</name>
<dbReference type="EMBL" id="BAABJP010000056">
    <property type="protein sequence ID" value="GAA5173343.1"/>
    <property type="molecule type" value="Genomic_DNA"/>
</dbReference>
<keyword evidence="2" id="KW-0804">Transcription</keyword>
<evidence type="ECO:0000259" key="3">
    <source>
        <dbReference type="PROSITE" id="PS51000"/>
    </source>
</evidence>
<reference evidence="5" key="1">
    <citation type="journal article" date="2019" name="Int. J. Syst. Evol. Microbiol.">
        <title>The Global Catalogue of Microorganisms (GCM) 10K type strain sequencing project: providing services to taxonomists for standard genome sequencing and annotation.</title>
        <authorList>
            <consortium name="The Broad Institute Genomics Platform"/>
            <consortium name="The Broad Institute Genome Sequencing Center for Infectious Disease"/>
            <person name="Wu L."/>
            <person name="Ma J."/>
        </authorList>
    </citation>
    <scope>NUCLEOTIDE SEQUENCE [LARGE SCALE GENOMIC DNA]</scope>
    <source>
        <strain evidence="5">JCM 18303</strain>
    </source>
</reference>
<proteinExistence type="predicted"/>
<dbReference type="InterPro" id="IPR026881">
    <property type="entry name" value="WYL_dom"/>
</dbReference>
<keyword evidence="1" id="KW-0805">Transcription regulation</keyword>
<dbReference type="PIRSF" id="PIRSF016838">
    <property type="entry name" value="PafC"/>
    <property type="match status" value="1"/>
</dbReference>
<dbReference type="InterPro" id="IPR057727">
    <property type="entry name" value="WCX_dom"/>
</dbReference>
<organism evidence="4 5">
    <name type="scientific">Pseudonocardia eucalypti</name>
    <dbReference type="NCBI Taxonomy" id="648755"/>
    <lineage>
        <taxon>Bacteria</taxon>
        <taxon>Bacillati</taxon>
        <taxon>Actinomycetota</taxon>
        <taxon>Actinomycetes</taxon>
        <taxon>Pseudonocardiales</taxon>
        <taxon>Pseudonocardiaceae</taxon>
        <taxon>Pseudonocardia</taxon>
    </lineage>
</organism>
<gene>
    <name evidence="4" type="ORF">GCM10023321_74600</name>
</gene>
<evidence type="ECO:0000313" key="5">
    <source>
        <dbReference type="Proteomes" id="UP001428817"/>
    </source>
</evidence>
<dbReference type="Pfam" id="PF13280">
    <property type="entry name" value="WYL"/>
    <property type="match status" value="1"/>
</dbReference>
<dbReference type="Gene3D" id="1.10.10.10">
    <property type="entry name" value="Winged helix-like DNA-binding domain superfamily/Winged helix DNA-binding domain"/>
    <property type="match status" value="1"/>
</dbReference>